<feature type="transmembrane region" description="Helical" evidence="7">
    <location>
        <begin position="15"/>
        <end position="32"/>
    </location>
</feature>
<dbReference type="Pfam" id="PF00420">
    <property type="entry name" value="Oxidored_q2"/>
    <property type="match status" value="1"/>
</dbReference>
<accession>M1K3M8</accession>
<keyword evidence="8" id="KW-0496">Mitochondrion</keyword>
<keyword evidence="8" id="KW-0560">Oxidoreductase</keyword>
<proteinExistence type="inferred from homology"/>
<keyword evidence="4 7" id="KW-0812">Transmembrane</keyword>
<evidence type="ECO:0000256" key="1">
    <source>
        <dbReference type="ARBA" id="ARBA00004141"/>
    </source>
</evidence>
<dbReference type="InterPro" id="IPR001133">
    <property type="entry name" value="NADH_UbQ_OxRdtase_chain4L/K"/>
</dbReference>
<evidence type="ECO:0000256" key="3">
    <source>
        <dbReference type="ARBA" id="ARBA00022448"/>
    </source>
</evidence>
<feature type="transmembrane region" description="Helical" evidence="7">
    <location>
        <begin position="68"/>
        <end position="93"/>
    </location>
</feature>
<dbReference type="GO" id="GO:0016651">
    <property type="term" value="F:oxidoreductase activity, acting on NAD(P)H"/>
    <property type="evidence" value="ECO:0007669"/>
    <property type="project" value="InterPro"/>
</dbReference>
<evidence type="ECO:0000256" key="7">
    <source>
        <dbReference type="SAM" id="Phobius"/>
    </source>
</evidence>
<protein>
    <submittedName>
        <fullName evidence="8">NADH dehydrogenase subunit 4L</fullName>
        <ecNumber evidence="8">1.6.5.3</ecNumber>
    </submittedName>
</protein>
<dbReference type="AlphaFoldDB" id="M1K3M8"/>
<geneLocation type="mitochondrion" evidence="8"/>
<dbReference type="HAMAP" id="MF_01456">
    <property type="entry name" value="NDH1_NuoK"/>
    <property type="match status" value="1"/>
</dbReference>
<keyword evidence="3" id="KW-0813">Transport</keyword>
<gene>
    <name evidence="8" type="primary">nad4L</name>
</gene>
<evidence type="ECO:0000313" key="8">
    <source>
        <dbReference type="EMBL" id="AGE93706.1"/>
    </source>
</evidence>
<evidence type="ECO:0000256" key="2">
    <source>
        <dbReference type="ARBA" id="ARBA00010519"/>
    </source>
</evidence>
<dbReference type="GO" id="GO:0042773">
    <property type="term" value="P:ATP synthesis coupled electron transport"/>
    <property type="evidence" value="ECO:0007669"/>
    <property type="project" value="InterPro"/>
</dbReference>
<organism evidence="8">
    <name type="scientific">Ministeria vibrans</name>
    <name type="common">Bacterivorous amoeba</name>
    <dbReference type="NCBI Taxonomy" id="134558"/>
    <lineage>
        <taxon>Eukaryota</taxon>
        <taxon>Filasterea</taxon>
        <taxon>Ministeria</taxon>
    </lineage>
</organism>
<dbReference type="NCBIfam" id="NF004320">
    <property type="entry name" value="PRK05715.1-2"/>
    <property type="match status" value="1"/>
</dbReference>
<sequence>MLSNYIPFELISTQNLHYSIYLFIIGIIGIIINGRNIIIMLISLEIVIFSLNIILISLAVLTNNAYPILWSIYILTVAAGESAIGLAILVAYYRIKGNAGIIGKQILKG</sequence>
<dbReference type="InterPro" id="IPR039428">
    <property type="entry name" value="NUOK/Mnh_C1-like"/>
</dbReference>
<comment type="subcellular location">
    <subcellularLocation>
        <location evidence="1">Membrane</location>
        <topology evidence="1">Multi-pass membrane protein</topology>
    </subcellularLocation>
</comment>
<dbReference type="PANTHER" id="PTHR11434:SF16">
    <property type="entry name" value="NADH-UBIQUINONE OXIDOREDUCTASE CHAIN 4L"/>
    <property type="match status" value="1"/>
</dbReference>
<keyword evidence="5 7" id="KW-1133">Transmembrane helix</keyword>
<dbReference type="EMBL" id="KC573040">
    <property type="protein sequence ID" value="AGE93706.1"/>
    <property type="molecule type" value="Genomic_DNA"/>
</dbReference>
<name>M1K3M8_MINVI</name>
<feature type="transmembrane region" description="Helical" evidence="7">
    <location>
        <begin position="39"/>
        <end position="62"/>
    </location>
</feature>
<reference evidence="8" key="1">
    <citation type="submission" date="2012-12" db="EMBL/GenBank/DDBJ databases">
        <authorList>
            <person name="Lang B.F."/>
        </authorList>
    </citation>
    <scope>NUCLEOTIDE SEQUENCE</scope>
    <source>
        <strain evidence="8">ATCC 50519</strain>
    </source>
</reference>
<dbReference type="Gene3D" id="1.10.287.3510">
    <property type="match status" value="1"/>
</dbReference>
<evidence type="ECO:0000256" key="5">
    <source>
        <dbReference type="ARBA" id="ARBA00022989"/>
    </source>
</evidence>
<evidence type="ECO:0000256" key="4">
    <source>
        <dbReference type="ARBA" id="ARBA00022692"/>
    </source>
</evidence>
<dbReference type="EC" id="1.6.5.3" evidence="8"/>
<comment type="similarity">
    <text evidence="2">Belongs to the complex I subunit 4L family.</text>
</comment>
<dbReference type="GO" id="GO:0030964">
    <property type="term" value="C:NADH dehydrogenase complex"/>
    <property type="evidence" value="ECO:0007669"/>
    <property type="project" value="TreeGrafter"/>
</dbReference>
<keyword evidence="6 7" id="KW-0472">Membrane</keyword>
<evidence type="ECO:0000256" key="6">
    <source>
        <dbReference type="ARBA" id="ARBA00023136"/>
    </source>
</evidence>
<dbReference type="PANTHER" id="PTHR11434">
    <property type="entry name" value="NADH-UBIQUINONE OXIDOREDUCTASE SUBUNIT ND4L"/>
    <property type="match status" value="1"/>
</dbReference>